<dbReference type="AlphaFoldDB" id="A0A8T0BTR7"/>
<dbReference type="GO" id="GO:0015629">
    <property type="term" value="C:actin cytoskeleton"/>
    <property type="evidence" value="ECO:0007669"/>
    <property type="project" value="InterPro"/>
</dbReference>
<evidence type="ECO:0000256" key="2">
    <source>
        <dbReference type="ARBA" id="ARBA00023203"/>
    </source>
</evidence>
<comment type="caution">
    <text evidence="4">The sequence shown here is derived from an EMBL/GenBank/DDBJ whole genome shotgun (WGS) entry which is preliminary data.</text>
</comment>
<evidence type="ECO:0000256" key="1">
    <source>
        <dbReference type="ARBA" id="ARBA00006844"/>
    </source>
</evidence>
<sequence length="164" mass="18474">MASGVAISDEVVLAYNQIKIRRQGDDEKERYKLVMFCISENGKNIVINHDLSLKNKHIENEENVFKKIASMIPLKDCCYGLYDCNYATTESQKQTLIFIMSAPDNAPLKKKMLYASSKAALKQKLEGVSTEWQVNDCSDMEMAVLVDKLSGTKEKVISLEGKKV</sequence>
<dbReference type="OrthoDB" id="10249245at2759"/>
<gene>
    <name evidence="4" type="ORF">HF521_009583</name>
</gene>
<evidence type="ECO:0000313" key="5">
    <source>
        <dbReference type="Proteomes" id="UP000606274"/>
    </source>
</evidence>
<protein>
    <recommendedName>
        <fullName evidence="3">ADF-H domain-containing protein</fullName>
    </recommendedName>
</protein>
<dbReference type="InterPro" id="IPR002108">
    <property type="entry name" value="ADF-H"/>
</dbReference>
<dbReference type="PROSITE" id="PS51263">
    <property type="entry name" value="ADF_H"/>
    <property type="match status" value="1"/>
</dbReference>
<proteinExistence type="inferred from homology"/>
<organism evidence="4 5">
    <name type="scientific">Silurus meridionalis</name>
    <name type="common">Southern catfish</name>
    <name type="synonym">Silurus soldatovi meridionalis</name>
    <dbReference type="NCBI Taxonomy" id="175797"/>
    <lineage>
        <taxon>Eukaryota</taxon>
        <taxon>Metazoa</taxon>
        <taxon>Chordata</taxon>
        <taxon>Craniata</taxon>
        <taxon>Vertebrata</taxon>
        <taxon>Euteleostomi</taxon>
        <taxon>Actinopterygii</taxon>
        <taxon>Neopterygii</taxon>
        <taxon>Teleostei</taxon>
        <taxon>Ostariophysi</taxon>
        <taxon>Siluriformes</taxon>
        <taxon>Siluridae</taxon>
        <taxon>Silurus</taxon>
    </lineage>
</organism>
<keyword evidence="2" id="KW-0009">Actin-binding</keyword>
<dbReference type="PANTHER" id="PTHR11913">
    <property type="entry name" value="COFILIN-RELATED"/>
    <property type="match status" value="1"/>
</dbReference>
<dbReference type="SMART" id="SM00102">
    <property type="entry name" value="ADF"/>
    <property type="match status" value="1"/>
</dbReference>
<dbReference type="InterPro" id="IPR029006">
    <property type="entry name" value="ADF-H/Gelsolin-like_dom_sf"/>
</dbReference>
<dbReference type="SUPFAM" id="SSF55753">
    <property type="entry name" value="Actin depolymerizing proteins"/>
    <property type="match status" value="1"/>
</dbReference>
<dbReference type="CDD" id="cd11286">
    <property type="entry name" value="ADF_cofilin_like"/>
    <property type="match status" value="1"/>
</dbReference>
<dbReference type="Pfam" id="PF00241">
    <property type="entry name" value="Cofilin_ADF"/>
    <property type="match status" value="1"/>
</dbReference>
<dbReference type="PRINTS" id="PR00006">
    <property type="entry name" value="COFILIN"/>
</dbReference>
<dbReference type="Proteomes" id="UP000606274">
    <property type="component" value="Unassembled WGS sequence"/>
</dbReference>
<reference evidence="4" key="1">
    <citation type="submission" date="2020-08" db="EMBL/GenBank/DDBJ databases">
        <title>Chromosome-level assembly of Southern catfish (Silurus meridionalis) provides insights into visual adaptation to the nocturnal and benthic lifestyles.</title>
        <authorList>
            <person name="Zhang Y."/>
            <person name="Wang D."/>
            <person name="Peng Z."/>
        </authorList>
    </citation>
    <scope>NUCLEOTIDE SEQUENCE</scope>
    <source>
        <strain evidence="4">SWU-2019-XX</strain>
        <tissue evidence="4">Muscle</tissue>
    </source>
</reference>
<evidence type="ECO:0000259" key="3">
    <source>
        <dbReference type="PROSITE" id="PS51263"/>
    </source>
</evidence>
<evidence type="ECO:0000313" key="4">
    <source>
        <dbReference type="EMBL" id="KAF7710711.1"/>
    </source>
</evidence>
<dbReference type="GO" id="GO:0003779">
    <property type="term" value="F:actin binding"/>
    <property type="evidence" value="ECO:0007669"/>
    <property type="project" value="UniProtKB-KW"/>
</dbReference>
<keyword evidence="5" id="KW-1185">Reference proteome</keyword>
<comment type="similarity">
    <text evidence="1">Belongs to the actin-binding proteins ADF family.</text>
</comment>
<name>A0A8T0BTR7_SILME</name>
<feature type="domain" description="ADF-H" evidence="3">
    <location>
        <begin position="4"/>
        <end position="150"/>
    </location>
</feature>
<dbReference type="EMBL" id="JABFDY010000002">
    <property type="protein sequence ID" value="KAF7710711.1"/>
    <property type="molecule type" value="Genomic_DNA"/>
</dbReference>
<dbReference type="InterPro" id="IPR017904">
    <property type="entry name" value="ADF/Cofilin"/>
</dbReference>
<accession>A0A8T0BTR7</accession>
<dbReference type="GO" id="GO:0030042">
    <property type="term" value="P:actin filament depolymerization"/>
    <property type="evidence" value="ECO:0007669"/>
    <property type="project" value="InterPro"/>
</dbReference>
<dbReference type="Gene3D" id="3.40.20.10">
    <property type="entry name" value="Severin"/>
    <property type="match status" value="1"/>
</dbReference>